<evidence type="ECO:0000313" key="11">
    <source>
        <dbReference type="EMBL" id="MBU8874103.1"/>
    </source>
</evidence>
<sequence>MLDDLRAAWRLRSGQARGWRLAFLTLLVVLAGATDGVGLALLVPLLNALGAAETGGTGGWLALLPRSLPVLLSLFLVVVMLRALIARAQQIVGAELSFDFAVALRVRAYGAIARASWSWLRSRRAADFHALFSTEIERVEHATHLLLEVPARLSILAAHFAVAFAIAPGFTALALAFGTALGWLMRHRLTESRRLGEFASAANLRVSREITEFLQALKLTKAYGAETQHVAAFEAAARSAEGADLAAARLQANTRLLLDCIVAVALAGFLWLAASWARLPLADLLVLILVFQRLLPMLQSVQELAQQFVHAAPAYRAVADAVEACEAAADSAPEPAEPAIAFEREIRMEDVRFGYGGGHPDVLRGVDLSLPAGSLTVMSGVSGAGKSTILDLLGGLLTPQSGRILVDGRELTPDIAPAWRRSVGTMSQEAFLFHASIRENLAWSKPDASDEAMLETLRLAGLTDLIAALPQGLDTVVGDRGASLSGGERQRLALARLLLRAPRLILLDEPASALDAGNEERILETIAGLKGRTTILLVTHRPDTVAAADHHVTLVDGRLV</sequence>
<dbReference type="InterPro" id="IPR017871">
    <property type="entry name" value="ABC_transporter-like_CS"/>
</dbReference>
<evidence type="ECO:0000256" key="7">
    <source>
        <dbReference type="ARBA" id="ARBA00023136"/>
    </source>
</evidence>
<proteinExistence type="inferred from homology"/>
<reference evidence="11 12" key="1">
    <citation type="submission" date="2021-06" db="EMBL/GenBank/DDBJ databases">
        <authorList>
            <person name="Lee D.H."/>
        </authorList>
    </citation>
    <scope>NUCLEOTIDE SEQUENCE [LARGE SCALE GENOMIC DNA]</scope>
    <source>
        <strain evidence="11 12">MMS21-HV4-11</strain>
    </source>
</reference>
<organism evidence="11 12">
    <name type="scientific">Reyranella humidisoli</name>
    <dbReference type="NCBI Taxonomy" id="2849149"/>
    <lineage>
        <taxon>Bacteria</taxon>
        <taxon>Pseudomonadati</taxon>
        <taxon>Pseudomonadota</taxon>
        <taxon>Alphaproteobacteria</taxon>
        <taxon>Hyphomicrobiales</taxon>
        <taxon>Reyranellaceae</taxon>
        <taxon>Reyranella</taxon>
    </lineage>
</organism>
<dbReference type="InterPro" id="IPR011527">
    <property type="entry name" value="ABC1_TM_dom"/>
</dbReference>
<dbReference type="Proteomes" id="UP000727907">
    <property type="component" value="Unassembled WGS sequence"/>
</dbReference>
<dbReference type="PANTHER" id="PTHR24221:SF654">
    <property type="entry name" value="ATP-BINDING CASSETTE SUB-FAMILY B MEMBER 6"/>
    <property type="match status" value="1"/>
</dbReference>
<keyword evidence="7 8" id="KW-0472">Membrane</keyword>
<dbReference type="EMBL" id="JAHOPB010000001">
    <property type="protein sequence ID" value="MBU8874103.1"/>
    <property type="molecule type" value="Genomic_DNA"/>
</dbReference>
<accession>A0ABS6IHP0</accession>
<dbReference type="InterPro" id="IPR003593">
    <property type="entry name" value="AAA+_ATPase"/>
</dbReference>
<evidence type="ECO:0000259" key="9">
    <source>
        <dbReference type="PROSITE" id="PS50893"/>
    </source>
</evidence>
<dbReference type="SMART" id="SM00382">
    <property type="entry name" value="AAA"/>
    <property type="match status" value="1"/>
</dbReference>
<evidence type="ECO:0000256" key="1">
    <source>
        <dbReference type="ARBA" id="ARBA00004141"/>
    </source>
</evidence>
<evidence type="ECO:0000256" key="6">
    <source>
        <dbReference type="ARBA" id="ARBA00022989"/>
    </source>
</evidence>
<protein>
    <submittedName>
        <fullName evidence="11">ABC transporter ATP-binding protein/permease</fullName>
    </submittedName>
</protein>
<evidence type="ECO:0000256" key="5">
    <source>
        <dbReference type="ARBA" id="ARBA00022840"/>
    </source>
</evidence>
<evidence type="ECO:0000259" key="10">
    <source>
        <dbReference type="PROSITE" id="PS50929"/>
    </source>
</evidence>
<evidence type="ECO:0000256" key="4">
    <source>
        <dbReference type="ARBA" id="ARBA00022741"/>
    </source>
</evidence>
<feature type="transmembrane region" description="Helical" evidence="8">
    <location>
        <begin position="155"/>
        <end position="184"/>
    </location>
</feature>
<dbReference type="PROSITE" id="PS50893">
    <property type="entry name" value="ABC_TRANSPORTER_2"/>
    <property type="match status" value="1"/>
</dbReference>
<dbReference type="GO" id="GO:0005524">
    <property type="term" value="F:ATP binding"/>
    <property type="evidence" value="ECO:0007669"/>
    <property type="project" value="UniProtKB-KW"/>
</dbReference>
<evidence type="ECO:0000256" key="8">
    <source>
        <dbReference type="SAM" id="Phobius"/>
    </source>
</evidence>
<dbReference type="PROSITE" id="PS50929">
    <property type="entry name" value="ABC_TM1F"/>
    <property type="match status" value="1"/>
</dbReference>
<name>A0ABS6IHP0_9HYPH</name>
<dbReference type="PROSITE" id="PS00211">
    <property type="entry name" value="ABC_TRANSPORTER_1"/>
    <property type="match status" value="1"/>
</dbReference>
<dbReference type="Pfam" id="PF00005">
    <property type="entry name" value="ABC_tran"/>
    <property type="match status" value="1"/>
</dbReference>
<dbReference type="PANTHER" id="PTHR24221">
    <property type="entry name" value="ATP-BINDING CASSETTE SUB-FAMILY B"/>
    <property type="match status" value="1"/>
</dbReference>
<comment type="similarity">
    <text evidence="2">Belongs to the ABC transporter superfamily.</text>
</comment>
<evidence type="ECO:0000256" key="2">
    <source>
        <dbReference type="ARBA" id="ARBA00005417"/>
    </source>
</evidence>
<dbReference type="InterPro" id="IPR003439">
    <property type="entry name" value="ABC_transporter-like_ATP-bd"/>
</dbReference>
<keyword evidence="4" id="KW-0547">Nucleotide-binding</keyword>
<keyword evidence="12" id="KW-1185">Reference proteome</keyword>
<evidence type="ECO:0000256" key="3">
    <source>
        <dbReference type="ARBA" id="ARBA00022692"/>
    </source>
</evidence>
<keyword evidence="3 8" id="KW-0812">Transmembrane</keyword>
<feature type="transmembrane region" description="Helical" evidence="8">
    <location>
        <begin position="21"/>
        <end position="43"/>
    </location>
</feature>
<keyword evidence="5 11" id="KW-0067">ATP-binding</keyword>
<keyword evidence="6 8" id="KW-1133">Transmembrane helix</keyword>
<dbReference type="Pfam" id="PF00664">
    <property type="entry name" value="ABC_membrane"/>
    <property type="match status" value="1"/>
</dbReference>
<comment type="subcellular location">
    <subcellularLocation>
        <location evidence="1">Membrane</location>
        <topology evidence="1">Multi-pass membrane protein</topology>
    </subcellularLocation>
</comment>
<evidence type="ECO:0000313" key="12">
    <source>
        <dbReference type="Proteomes" id="UP000727907"/>
    </source>
</evidence>
<comment type="caution">
    <text evidence="11">The sequence shown here is derived from an EMBL/GenBank/DDBJ whole genome shotgun (WGS) entry which is preliminary data.</text>
</comment>
<dbReference type="RefSeq" id="WP_216959052.1">
    <property type="nucleotide sequence ID" value="NZ_JAHOPB010000001.1"/>
</dbReference>
<feature type="transmembrane region" description="Helical" evidence="8">
    <location>
        <begin position="63"/>
        <end position="84"/>
    </location>
</feature>
<feature type="domain" description="ABC transporter" evidence="9">
    <location>
        <begin position="346"/>
        <end position="560"/>
    </location>
</feature>
<gene>
    <name evidence="11" type="ORF">KQ910_10035</name>
</gene>
<feature type="domain" description="ABC transmembrane type-1" evidence="10">
    <location>
        <begin position="22"/>
        <end position="310"/>
    </location>
</feature>
<dbReference type="InterPro" id="IPR039421">
    <property type="entry name" value="Type_1_exporter"/>
</dbReference>